<dbReference type="OrthoDB" id="7941246at2"/>
<protein>
    <submittedName>
        <fullName evidence="2">Epimerase</fullName>
    </submittedName>
</protein>
<evidence type="ECO:0000259" key="1">
    <source>
        <dbReference type="Pfam" id="PF01370"/>
    </source>
</evidence>
<reference evidence="2 3" key="1">
    <citation type="submission" date="2018-05" db="EMBL/GenBank/DDBJ databases">
        <title>Brachybacterium sp. M1HQ-2T, whole genome shotgun sequence.</title>
        <authorList>
            <person name="Tuo L."/>
        </authorList>
    </citation>
    <scope>NUCLEOTIDE SEQUENCE [LARGE SCALE GENOMIC DNA]</scope>
    <source>
        <strain evidence="2 3">M1HQ-2</strain>
    </source>
</reference>
<name>A0A2U2RL88_9MICO</name>
<comment type="caution">
    <text evidence="2">The sequence shown here is derived from an EMBL/GenBank/DDBJ whole genome shotgun (WGS) entry which is preliminary data.</text>
</comment>
<dbReference type="Gene3D" id="3.40.50.720">
    <property type="entry name" value="NAD(P)-binding Rossmann-like Domain"/>
    <property type="match status" value="1"/>
</dbReference>
<dbReference type="InterPro" id="IPR001509">
    <property type="entry name" value="Epimerase_deHydtase"/>
</dbReference>
<dbReference type="PANTHER" id="PTHR48079">
    <property type="entry name" value="PROTEIN YEEZ"/>
    <property type="match status" value="1"/>
</dbReference>
<gene>
    <name evidence="2" type="ORF">DEO23_06750</name>
</gene>
<dbReference type="InterPro" id="IPR051783">
    <property type="entry name" value="NAD(P)-dependent_oxidoreduct"/>
</dbReference>
<dbReference type="RefSeq" id="WP_109275234.1">
    <property type="nucleotide sequence ID" value="NZ_QFKX01000002.1"/>
</dbReference>
<dbReference type="AlphaFoldDB" id="A0A2U2RL88"/>
<dbReference type="GO" id="GO:0004029">
    <property type="term" value="F:aldehyde dehydrogenase (NAD+) activity"/>
    <property type="evidence" value="ECO:0007669"/>
    <property type="project" value="TreeGrafter"/>
</dbReference>
<evidence type="ECO:0000313" key="2">
    <source>
        <dbReference type="EMBL" id="PWH06639.1"/>
    </source>
</evidence>
<keyword evidence="3" id="KW-1185">Reference proteome</keyword>
<dbReference type="PANTHER" id="PTHR48079:SF6">
    <property type="entry name" value="NAD(P)-BINDING DOMAIN-CONTAINING PROTEIN-RELATED"/>
    <property type="match status" value="1"/>
</dbReference>
<dbReference type="GO" id="GO:0005737">
    <property type="term" value="C:cytoplasm"/>
    <property type="evidence" value="ECO:0007669"/>
    <property type="project" value="TreeGrafter"/>
</dbReference>
<dbReference type="InterPro" id="IPR036291">
    <property type="entry name" value="NAD(P)-bd_dom_sf"/>
</dbReference>
<proteinExistence type="predicted"/>
<organism evidence="2 3">
    <name type="scientific">Brachybacterium endophyticum</name>
    <dbReference type="NCBI Taxonomy" id="2182385"/>
    <lineage>
        <taxon>Bacteria</taxon>
        <taxon>Bacillati</taxon>
        <taxon>Actinomycetota</taxon>
        <taxon>Actinomycetes</taxon>
        <taxon>Micrococcales</taxon>
        <taxon>Dermabacteraceae</taxon>
        <taxon>Brachybacterium</taxon>
    </lineage>
</organism>
<dbReference type="EMBL" id="QFKX01000002">
    <property type="protein sequence ID" value="PWH06639.1"/>
    <property type="molecule type" value="Genomic_DNA"/>
</dbReference>
<sequence>MRVVIIGATGHIGGYLVPRLVHAGHDVVAVSRGRRAPYREDLAWKSIETVTLDREAEDRAGTFGTRIAELGADVVIDLVCFTRDAAQQLVEALRDTGALLVHCGSIWVHGASAAVPTRENEAREAFGQYGVGKSEIEAYLRDEYEQSGFRSIELHPGHISGPGWAVINPAGNLDLTVWEALAAGATVTLPHLGLETVHHVHADDVAQAFERAIDAPAAALGRSFHVVSERAVTLRGYAQEVASWFGREAVLAFASFEEFRTVVGQGNADVTSDHVSRSPSMSIELAREVLGYDPQHTSFEAVHEALGWLDAHGEVDLGTGLVRDTPAGT</sequence>
<evidence type="ECO:0000313" key="3">
    <source>
        <dbReference type="Proteomes" id="UP000245590"/>
    </source>
</evidence>
<dbReference type="Proteomes" id="UP000245590">
    <property type="component" value="Unassembled WGS sequence"/>
</dbReference>
<dbReference type="Pfam" id="PF01370">
    <property type="entry name" value="Epimerase"/>
    <property type="match status" value="1"/>
</dbReference>
<accession>A0A2U2RL88</accession>
<dbReference type="SUPFAM" id="SSF51735">
    <property type="entry name" value="NAD(P)-binding Rossmann-fold domains"/>
    <property type="match status" value="1"/>
</dbReference>
<feature type="domain" description="NAD-dependent epimerase/dehydratase" evidence="1">
    <location>
        <begin position="3"/>
        <end position="219"/>
    </location>
</feature>